<dbReference type="RefSeq" id="WP_124194317.1">
    <property type="nucleotide sequence ID" value="NZ_REGA01000002.1"/>
</dbReference>
<reference evidence="4 5" key="1">
    <citation type="submission" date="2018-10" db="EMBL/GenBank/DDBJ databases">
        <title>Natrarchaeobius chitinivorans gen. nov., sp. nov., and Natrarchaeobius haloalkaliphilus sp. nov., alkaliphilic, chitin-utilizing haloarchaea from hypersaline alkaline lakes.</title>
        <authorList>
            <person name="Sorokin D.Y."/>
            <person name="Elcheninov A.G."/>
            <person name="Kostrikina N.A."/>
            <person name="Bale N.J."/>
            <person name="Sinninghe Damste J.S."/>
            <person name="Khijniak T.V."/>
            <person name="Kublanov I.V."/>
            <person name="Toshchakov S.V."/>
        </authorList>
    </citation>
    <scope>NUCLEOTIDE SEQUENCE [LARGE SCALE GENOMIC DNA]</scope>
    <source>
        <strain evidence="4 5">AArcht4T</strain>
    </source>
</reference>
<comment type="caution">
    <text evidence="4">The sequence shown here is derived from an EMBL/GenBank/DDBJ whole genome shotgun (WGS) entry which is preliminary data.</text>
</comment>
<sequence>MSSHTVLLVEDSDFITQHVSETLQSEHEFEIETATSAAETRTALEESAFDCVVSTYELPDETGIELAASIDDGEGTMPFVLFTGNPLEPLAEEAIEAGVTAFVSKSSRATGDMNVFANRIRLAIAACD</sequence>
<dbReference type="PANTHER" id="PTHR44591:SF3">
    <property type="entry name" value="RESPONSE REGULATORY DOMAIN-CONTAINING PROTEIN"/>
    <property type="match status" value="1"/>
</dbReference>
<accession>A0A3N6MRB4</accession>
<dbReference type="InterPro" id="IPR001789">
    <property type="entry name" value="Sig_transdc_resp-reg_receiver"/>
</dbReference>
<dbReference type="Pfam" id="PF00072">
    <property type="entry name" value="Response_reg"/>
    <property type="match status" value="1"/>
</dbReference>
<evidence type="ECO:0000313" key="4">
    <source>
        <dbReference type="EMBL" id="RQG97196.1"/>
    </source>
</evidence>
<dbReference type="InterPro" id="IPR011006">
    <property type="entry name" value="CheY-like_superfamily"/>
</dbReference>
<organism evidence="4 5">
    <name type="scientific">Natrarchaeobius chitinivorans</name>
    <dbReference type="NCBI Taxonomy" id="1679083"/>
    <lineage>
        <taxon>Archaea</taxon>
        <taxon>Methanobacteriati</taxon>
        <taxon>Methanobacteriota</taxon>
        <taxon>Stenosarchaea group</taxon>
        <taxon>Halobacteria</taxon>
        <taxon>Halobacteriales</taxon>
        <taxon>Natrialbaceae</taxon>
        <taxon>Natrarchaeobius</taxon>
    </lineage>
</organism>
<dbReference type="SMART" id="SM00448">
    <property type="entry name" value="REC"/>
    <property type="match status" value="1"/>
</dbReference>
<evidence type="ECO:0000256" key="1">
    <source>
        <dbReference type="ARBA" id="ARBA00022553"/>
    </source>
</evidence>
<proteinExistence type="predicted"/>
<dbReference type="OrthoDB" id="8127at2157"/>
<dbReference type="GO" id="GO:0000160">
    <property type="term" value="P:phosphorelay signal transduction system"/>
    <property type="evidence" value="ECO:0007669"/>
    <property type="project" value="InterPro"/>
</dbReference>
<keyword evidence="5" id="KW-1185">Reference proteome</keyword>
<dbReference type="PANTHER" id="PTHR44591">
    <property type="entry name" value="STRESS RESPONSE REGULATOR PROTEIN 1"/>
    <property type="match status" value="1"/>
</dbReference>
<dbReference type="InterPro" id="IPR050595">
    <property type="entry name" value="Bact_response_regulator"/>
</dbReference>
<evidence type="ECO:0000313" key="5">
    <source>
        <dbReference type="Proteomes" id="UP000282323"/>
    </source>
</evidence>
<dbReference type="PROSITE" id="PS50110">
    <property type="entry name" value="RESPONSE_REGULATORY"/>
    <property type="match status" value="1"/>
</dbReference>
<dbReference type="EMBL" id="REGA01000002">
    <property type="protein sequence ID" value="RQG97196.1"/>
    <property type="molecule type" value="Genomic_DNA"/>
</dbReference>
<protein>
    <submittedName>
        <fullName evidence="4">Response regulator</fullName>
    </submittedName>
</protein>
<dbReference type="Gene3D" id="3.40.50.2300">
    <property type="match status" value="1"/>
</dbReference>
<dbReference type="AlphaFoldDB" id="A0A3N6MRB4"/>
<dbReference type="SUPFAM" id="SSF52172">
    <property type="entry name" value="CheY-like"/>
    <property type="match status" value="1"/>
</dbReference>
<dbReference type="CDD" id="cd00156">
    <property type="entry name" value="REC"/>
    <property type="match status" value="1"/>
</dbReference>
<evidence type="ECO:0000256" key="2">
    <source>
        <dbReference type="PROSITE-ProRule" id="PRU00169"/>
    </source>
</evidence>
<keyword evidence="1" id="KW-0597">Phosphoprotein</keyword>
<feature type="domain" description="Response regulatory" evidence="3">
    <location>
        <begin position="5"/>
        <end position="120"/>
    </location>
</feature>
<evidence type="ECO:0000259" key="3">
    <source>
        <dbReference type="PROSITE" id="PS50110"/>
    </source>
</evidence>
<dbReference type="Proteomes" id="UP000282323">
    <property type="component" value="Unassembled WGS sequence"/>
</dbReference>
<gene>
    <name evidence="4" type="ORF">EA473_03750</name>
</gene>
<name>A0A3N6MRB4_NATCH</name>
<comment type="caution">
    <text evidence="2">Lacks conserved residue(s) required for the propagation of feature annotation.</text>
</comment>